<dbReference type="Pfam" id="PF04719">
    <property type="entry name" value="TAFII28"/>
    <property type="match status" value="1"/>
</dbReference>
<comment type="subcellular location">
    <subcellularLocation>
        <location evidence="1">Nucleus</location>
    </subcellularLocation>
</comment>
<keyword evidence="4" id="KW-0804">Transcription</keyword>
<protein>
    <submittedName>
        <fullName evidence="8">Transcription initiation factor TFIID subunit 11</fullName>
    </submittedName>
</protein>
<evidence type="ECO:0000313" key="9">
    <source>
        <dbReference type="Proteomes" id="UP000887458"/>
    </source>
</evidence>
<gene>
    <name evidence="8" type="primary">TAF11_1</name>
    <name evidence="8" type="ORF">DERP_000918</name>
</gene>
<dbReference type="PANTHER" id="PTHR13218:SF8">
    <property type="entry name" value="TRANSCRIPTION INITIATION FACTOR TFIID SUBUNIT 11"/>
    <property type="match status" value="1"/>
</dbReference>
<comment type="similarity">
    <text evidence="2">Belongs to the TAF11 family.</text>
</comment>
<proteinExistence type="inferred from homology"/>
<keyword evidence="3" id="KW-0805">Transcription regulation</keyword>
<dbReference type="InterPro" id="IPR045127">
    <property type="entry name" value="TAF11-like"/>
</dbReference>
<evidence type="ECO:0000256" key="1">
    <source>
        <dbReference type="ARBA" id="ARBA00004123"/>
    </source>
</evidence>
<keyword evidence="9" id="KW-1185">Reference proteome</keyword>
<dbReference type="InterPro" id="IPR009072">
    <property type="entry name" value="Histone-fold"/>
</dbReference>
<feature type="compositionally biased region" description="Basic and acidic residues" evidence="6">
    <location>
        <begin position="1"/>
        <end position="12"/>
    </location>
</feature>
<evidence type="ECO:0000256" key="3">
    <source>
        <dbReference type="ARBA" id="ARBA00023015"/>
    </source>
</evidence>
<evidence type="ECO:0000259" key="7">
    <source>
        <dbReference type="Pfam" id="PF04719"/>
    </source>
</evidence>
<name>A0ABQ8JDJ2_DERPT</name>
<evidence type="ECO:0000256" key="6">
    <source>
        <dbReference type="SAM" id="MobiDB-lite"/>
    </source>
</evidence>
<evidence type="ECO:0000256" key="4">
    <source>
        <dbReference type="ARBA" id="ARBA00023163"/>
    </source>
</evidence>
<dbReference type="PANTHER" id="PTHR13218">
    <property type="entry name" value="TRANSCRIPTION INITIATION FACTOR TFIID SUBUNIT 11-RELATED"/>
    <property type="match status" value="1"/>
</dbReference>
<organism evidence="8 9">
    <name type="scientific">Dermatophagoides pteronyssinus</name>
    <name type="common">European house dust mite</name>
    <dbReference type="NCBI Taxonomy" id="6956"/>
    <lineage>
        <taxon>Eukaryota</taxon>
        <taxon>Metazoa</taxon>
        <taxon>Ecdysozoa</taxon>
        <taxon>Arthropoda</taxon>
        <taxon>Chelicerata</taxon>
        <taxon>Arachnida</taxon>
        <taxon>Acari</taxon>
        <taxon>Acariformes</taxon>
        <taxon>Sarcoptiformes</taxon>
        <taxon>Astigmata</taxon>
        <taxon>Psoroptidia</taxon>
        <taxon>Analgoidea</taxon>
        <taxon>Pyroglyphidae</taxon>
        <taxon>Dermatophagoidinae</taxon>
        <taxon>Dermatophagoides</taxon>
    </lineage>
</organism>
<keyword evidence="5" id="KW-0539">Nucleus</keyword>
<feature type="domain" description="TAFII28-like protein" evidence="7">
    <location>
        <begin position="90"/>
        <end position="175"/>
    </location>
</feature>
<comment type="caution">
    <text evidence="8">The sequence shown here is derived from an EMBL/GenBank/DDBJ whole genome shotgun (WGS) entry which is preliminary data.</text>
</comment>
<evidence type="ECO:0000256" key="2">
    <source>
        <dbReference type="ARBA" id="ARBA00009788"/>
    </source>
</evidence>
<reference evidence="8 9" key="1">
    <citation type="journal article" date="2018" name="J. Allergy Clin. Immunol.">
        <title>High-quality assembly of Dermatophagoides pteronyssinus genome and transcriptome reveals a wide range of novel allergens.</title>
        <authorList>
            <person name="Liu X.Y."/>
            <person name="Yang K.Y."/>
            <person name="Wang M.Q."/>
            <person name="Kwok J.S."/>
            <person name="Zeng X."/>
            <person name="Yang Z."/>
            <person name="Xiao X.J."/>
            <person name="Lau C.P."/>
            <person name="Li Y."/>
            <person name="Huang Z.M."/>
            <person name="Ba J.G."/>
            <person name="Yim A.K."/>
            <person name="Ouyang C.Y."/>
            <person name="Ngai S.M."/>
            <person name="Chan T.F."/>
            <person name="Leung E.L."/>
            <person name="Liu L."/>
            <person name="Liu Z.G."/>
            <person name="Tsui S.K."/>
        </authorList>
    </citation>
    <scope>NUCLEOTIDE SEQUENCE [LARGE SCALE GENOMIC DNA]</scope>
    <source>
        <strain evidence="8">Derp</strain>
    </source>
</reference>
<dbReference type="Proteomes" id="UP000887458">
    <property type="component" value="Unassembled WGS sequence"/>
</dbReference>
<feature type="compositionally biased region" description="Low complexity" evidence="6">
    <location>
        <begin position="19"/>
        <end position="46"/>
    </location>
</feature>
<dbReference type="CDD" id="cd08048">
    <property type="entry name" value="HFD_TAF11"/>
    <property type="match status" value="1"/>
</dbReference>
<feature type="region of interest" description="Disordered" evidence="6">
    <location>
        <begin position="1"/>
        <end position="80"/>
    </location>
</feature>
<dbReference type="InterPro" id="IPR006809">
    <property type="entry name" value="TAFII28_dom"/>
</dbReference>
<reference evidence="8 9" key="2">
    <citation type="journal article" date="2022" name="Mol. Biol. Evol.">
        <title>Comparative Genomics Reveals Insights into the Divergent Evolution of Astigmatic Mites and Household Pest Adaptations.</title>
        <authorList>
            <person name="Xiong Q."/>
            <person name="Wan A.T."/>
            <person name="Liu X."/>
            <person name="Fung C.S."/>
            <person name="Xiao X."/>
            <person name="Malainual N."/>
            <person name="Hou J."/>
            <person name="Wang L."/>
            <person name="Wang M."/>
            <person name="Yang K.Y."/>
            <person name="Cui Y."/>
            <person name="Leung E.L."/>
            <person name="Nong W."/>
            <person name="Shin S.K."/>
            <person name="Au S.W."/>
            <person name="Jeong K.Y."/>
            <person name="Chew F.T."/>
            <person name="Hui J.H."/>
            <person name="Leung T.F."/>
            <person name="Tungtrongchitr A."/>
            <person name="Zhong N."/>
            <person name="Liu Z."/>
            <person name="Tsui S.K."/>
        </authorList>
    </citation>
    <scope>NUCLEOTIDE SEQUENCE [LARGE SCALE GENOMIC DNA]</scope>
    <source>
        <strain evidence="8">Derp</strain>
    </source>
</reference>
<evidence type="ECO:0000256" key="5">
    <source>
        <dbReference type="ARBA" id="ARBA00023242"/>
    </source>
</evidence>
<dbReference type="Gene3D" id="1.10.20.10">
    <property type="entry name" value="Histone, subunit A"/>
    <property type="match status" value="1"/>
</dbReference>
<feature type="compositionally biased region" description="Acidic residues" evidence="6">
    <location>
        <begin position="54"/>
        <end position="67"/>
    </location>
</feature>
<accession>A0ABQ8JDJ2</accession>
<dbReference type="SUPFAM" id="SSF47113">
    <property type="entry name" value="Histone-fold"/>
    <property type="match status" value="1"/>
</dbReference>
<sequence length="204" mass="23715">MSKQFDDERGQRSEASFQTNKMMMMNKTNSTLNDSTYESSSSIRESSSLHHDDDGMENEEEKEEDQEISMSNNNDDDDRQNLTWNEKMVILLQNFSQEQFSRYEMCRRSKFSKSIIKKLIRSITNVTINDRTAIALAGIAKVYVGQLIETALDYQQSIGEQGPLMPKHIRESYRQLNRQNQTISNFCNNICIVGNRNKLNDQFI</sequence>
<dbReference type="EMBL" id="NJHN03000047">
    <property type="protein sequence ID" value="KAH9420492.1"/>
    <property type="molecule type" value="Genomic_DNA"/>
</dbReference>
<evidence type="ECO:0000313" key="8">
    <source>
        <dbReference type="EMBL" id="KAH9420492.1"/>
    </source>
</evidence>